<dbReference type="InterPro" id="IPR050346">
    <property type="entry name" value="FMO-like"/>
</dbReference>
<keyword evidence="4" id="KW-0521">NADP</keyword>
<dbReference type="OrthoDB" id="66881at2759"/>
<name>A0A0J9XHW9_GEOCN</name>
<evidence type="ECO:0000256" key="5">
    <source>
        <dbReference type="ARBA" id="ARBA00023002"/>
    </source>
</evidence>
<accession>A0A0J9XHW9</accession>
<protein>
    <submittedName>
        <fullName evidence="6">Similar to Saccharomyces cerevisiae YHR176W FMO1 Flavin-containing monooxygenase, localized to the cytoplasmic face of the ER membrane</fullName>
    </submittedName>
</protein>
<comment type="similarity">
    <text evidence="1">Belongs to the FMO family.</text>
</comment>
<dbReference type="SUPFAM" id="SSF51905">
    <property type="entry name" value="FAD/NAD(P)-binding domain"/>
    <property type="match status" value="2"/>
</dbReference>
<organism evidence="6 7">
    <name type="scientific">Geotrichum candidum</name>
    <name type="common">Oospora lactis</name>
    <name type="synonym">Dipodascus geotrichum</name>
    <dbReference type="NCBI Taxonomy" id="1173061"/>
    <lineage>
        <taxon>Eukaryota</taxon>
        <taxon>Fungi</taxon>
        <taxon>Dikarya</taxon>
        <taxon>Ascomycota</taxon>
        <taxon>Saccharomycotina</taxon>
        <taxon>Dipodascomycetes</taxon>
        <taxon>Dipodascales</taxon>
        <taxon>Dipodascaceae</taxon>
        <taxon>Geotrichum</taxon>
    </lineage>
</organism>
<dbReference type="AlphaFoldDB" id="A0A0J9XHW9"/>
<keyword evidence="5" id="KW-0560">Oxidoreductase</keyword>
<dbReference type="GO" id="GO:0004499">
    <property type="term" value="F:N,N-dimethylaniline monooxygenase activity"/>
    <property type="evidence" value="ECO:0007669"/>
    <property type="project" value="InterPro"/>
</dbReference>
<evidence type="ECO:0000313" key="7">
    <source>
        <dbReference type="Proteomes" id="UP000242525"/>
    </source>
</evidence>
<keyword evidence="2" id="KW-0285">Flavoprotein</keyword>
<proteinExistence type="inferred from homology"/>
<gene>
    <name evidence="6" type="ORF">BN980_GECA19s00901g</name>
</gene>
<keyword evidence="3" id="KW-0274">FAD</keyword>
<dbReference type="PANTHER" id="PTHR23023">
    <property type="entry name" value="DIMETHYLANILINE MONOOXYGENASE"/>
    <property type="match status" value="1"/>
</dbReference>
<dbReference type="Gene3D" id="3.50.50.60">
    <property type="entry name" value="FAD/NAD(P)-binding domain"/>
    <property type="match status" value="2"/>
</dbReference>
<dbReference type="EMBL" id="CCBN010000019">
    <property type="protein sequence ID" value="CDO57172.1"/>
    <property type="molecule type" value="Genomic_DNA"/>
</dbReference>
<dbReference type="InterPro" id="IPR020946">
    <property type="entry name" value="Flavin_mOase-like"/>
</dbReference>
<sequence>MTLPLPFQFEKPVRSVGIIGAGPSGLAVAHALLKEPAPLSASTSLDPSEPYFRVTLFERQDSIGGVWNYAPEKKPATDGYPATQIPAANPLLPDSSDSDNDWYNAMYRDLETNIPTNVMHFANTPFPPDTDLFPSGREVRDYVRAYGHDVEPLVRLRSEVIDAHKEGPSWVVTYRQLDDKQGSAAIKVEQFDALVLATGHYDIPYIPDVPGLHDFAAAHEGVVAHAKAFSVPEAYAGKRVLIVGNSASGFDIASEIAGGGALQVYRSWSGALSPPVDKSVQDPRVEDRPLISEYCASTGEIIFTDGTSLVLGRDLDHVLYCTGYLYAFPFLKSYVEPASSAGAKSHDSDYLVQYHPEAKGNNRLYRLYRQLVYYPDPTLAVMVMAKLTVPFPLAESQGAVLARIYSGRLSLPSVEAMRAAEREREQEVAKERGTDDAAAVHGQAFHCLKFPRDVEYYRSLQKWLDEVVDRPEQGLHPVVWDDAKYELRQRSNQLKLDRVRKRLDKVREDLDKEKKHKH</sequence>
<dbReference type="InterPro" id="IPR000960">
    <property type="entry name" value="Flavin_mOase"/>
</dbReference>
<evidence type="ECO:0000256" key="1">
    <source>
        <dbReference type="ARBA" id="ARBA00009183"/>
    </source>
</evidence>
<dbReference type="Pfam" id="PF13450">
    <property type="entry name" value="NAD_binding_8"/>
    <property type="match status" value="1"/>
</dbReference>
<comment type="caution">
    <text evidence="6">The sequence shown here is derived from an EMBL/GenBank/DDBJ whole genome shotgun (WGS) entry which is preliminary data.</text>
</comment>
<reference evidence="6" key="1">
    <citation type="submission" date="2014-03" db="EMBL/GenBank/DDBJ databases">
        <authorList>
            <person name="Casaregola S."/>
        </authorList>
    </citation>
    <scope>NUCLEOTIDE SEQUENCE [LARGE SCALE GENOMIC DNA]</scope>
    <source>
        <strain evidence="6">CLIB 918</strain>
    </source>
</reference>
<keyword evidence="6" id="KW-0503">Monooxygenase</keyword>
<evidence type="ECO:0000256" key="2">
    <source>
        <dbReference type="ARBA" id="ARBA00022630"/>
    </source>
</evidence>
<dbReference type="Pfam" id="PF00743">
    <property type="entry name" value="FMO-like"/>
    <property type="match status" value="1"/>
</dbReference>
<dbReference type="STRING" id="1173061.A0A0J9XHW9"/>
<evidence type="ECO:0000313" key="6">
    <source>
        <dbReference type="EMBL" id="CDO57172.1"/>
    </source>
</evidence>
<evidence type="ECO:0000256" key="3">
    <source>
        <dbReference type="ARBA" id="ARBA00022827"/>
    </source>
</evidence>
<keyword evidence="7" id="KW-1185">Reference proteome</keyword>
<dbReference type="Proteomes" id="UP000242525">
    <property type="component" value="Unassembled WGS sequence"/>
</dbReference>
<evidence type="ECO:0000256" key="4">
    <source>
        <dbReference type="ARBA" id="ARBA00022857"/>
    </source>
</evidence>
<dbReference type="InterPro" id="IPR036188">
    <property type="entry name" value="FAD/NAD-bd_sf"/>
</dbReference>
<dbReference type="PIRSF" id="PIRSF000332">
    <property type="entry name" value="FMO"/>
    <property type="match status" value="1"/>
</dbReference>
<dbReference type="GO" id="GO:0050661">
    <property type="term" value="F:NADP binding"/>
    <property type="evidence" value="ECO:0007669"/>
    <property type="project" value="InterPro"/>
</dbReference>
<dbReference type="GO" id="GO:0050660">
    <property type="term" value="F:flavin adenine dinucleotide binding"/>
    <property type="evidence" value="ECO:0007669"/>
    <property type="project" value="InterPro"/>
</dbReference>